<dbReference type="EMBL" id="CAJPWZ010000588">
    <property type="protein sequence ID" value="CAG2196920.1"/>
    <property type="molecule type" value="Genomic_DNA"/>
</dbReference>
<dbReference type="AlphaFoldDB" id="A0A8S3QVH0"/>
<feature type="domain" description="DZIP3-like HEPN" evidence="1">
    <location>
        <begin position="61"/>
        <end position="145"/>
    </location>
</feature>
<keyword evidence="3" id="KW-1185">Reference proteome</keyword>
<dbReference type="InterPro" id="IPR041249">
    <property type="entry name" value="HEPN_DZIP3"/>
</dbReference>
<dbReference type="Proteomes" id="UP000683360">
    <property type="component" value="Unassembled WGS sequence"/>
</dbReference>
<proteinExistence type="predicted"/>
<gene>
    <name evidence="2" type="ORF">MEDL_11770</name>
</gene>
<name>A0A8S3QVH0_MYTED</name>
<reference evidence="2" key="1">
    <citation type="submission" date="2021-03" db="EMBL/GenBank/DDBJ databases">
        <authorList>
            <person name="Bekaert M."/>
        </authorList>
    </citation>
    <scope>NUCLEOTIDE SEQUENCE</scope>
</reference>
<dbReference type="Pfam" id="PF18738">
    <property type="entry name" value="HEPN_DZIP3"/>
    <property type="match status" value="1"/>
</dbReference>
<sequence length="165" mass="18936">MASLSEEEENYVRMSLLLTGISPRAVRTYFDSEFAPACLGASLKREYNKLLDLRRNIYFPDVPDSKTFDVTLMTLLLRNLTTLTPPLCGFDMLPSAIETTPASDLSRIKHYRTYLAYLDDGKLDTTFFNTAWNDITGVCMHIYCHLTEYKSPIVKYLKINLELDI</sequence>
<evidence type="ECO:0000259" key="1">
    <source>
        <dbReference type="Pfam" id="PF18738"/>
    </source>
</evidence>
<evidence type="ECO:0000313" key="3">
    <source>
        <dbReference type="Proteomes" id="UP000683360"/>
    </source>
</evidence>
<dbReference type="OrthoDB" id="5958466at2759"/>
<organism evidence="2 3">
    <name type="scientific">Mytilus edulis</name>
    <name type="common">Blue mussel</name>
    <dbReference type="NCBI Taxonomy" id="6550"/>
    <lineage>
        <taxon>Eukaryota</taxon>
        <taxon>Metazoa</taxon>
        <taxon>Spiralia</taxon>
        <taxon>Lophotrochozoa</taxon>
        <taxon>Mollusca</taxon>
        <taxon>Bivalvia</taxon>
        <taxon>Autobranchia</taxon>
        <taxon>Pteriomorphia</taxon>
        <taxon>Mytilida</taxon>
        <taxon>Mytiloidea</taxon>
        <taxon>Mytilidae</taxon>
        <taxon>Mytilinae</taxon>
        <taxon>Mytilus</taxon>
    </lineage>
</organism>
<protein>
    <recommendedName>
        <fullName evidence="1">DZIP3-like HEPN domain-containing protein</fullName>
    </recommendedName>
</protein>
<evidence type="ECO:0000313" key="2">
    <source>
        <dbReference type="EMBL" id="CAG2196920.1"/>
    </source>
</evidence>
<accession>A0A8S3QVH0</accession>
<comment type="caution">
    <text evidence="2">The sequence shown here is derived from an EMBL/GenBank/DDBJ whole genome shotgun (WGS) entry which is preliminary data.</text>
</comment>